<gene>
    <name evidence="2" type="ORF">RHGRI_027035</name>
</gene>
<reference evidence="2" key="1">
    <citation type="submission" date="2020-08" db="EMBL/GenBank/DDBJ databases">
        <title>Plant Genome Project.</title>
        <authorList>
            <person name="Zhang R.-G."/>
        </authorList>
    </citation>
    <scope>NUCLEOTIDE SEQUENCE</scope>
    <source>
        <strain evidence="2">WSP0</strain>
        <tissue evidence="2">Leaf</tissue>
    </source>
</reference>
<sequence>MFQSEETLTKLLSVNIDCLRGLKPQLLLIKLFLGCSPKLETLFVALSSQLDLNERFKISKELSQFPRLSPKASTMSTSSDFGRKDIISDLPRNIIESILERMPIRDAARTSILSSKWRYIWTTISQLVLDDQFFEETFRIKPIVQRELAIAVENILLLRNGPIQKFVLCLPVLQFSCCSDIDDQLDTLPVKEWYEGSHT</sequence>
<accession>A0AAV6IZC0</accession>
<dbReference type="AlphaFoldDB" id="A0AAV6IZC0"/>
<dbReference type="InterPro" id="IPR001810">
    <property type="entry name" value="F-box_dom"/>
</dbReference>
<evidence type="ECO:0000313" key="2">
    <source>
        <dbReference type="EMBL" id="KAG5532604.1"/>
    </source>
</evidence>
<organism evidence="2 3">
    <name type="scientific">Rhododendron griersonianum</name>
    <dbReference type="NCBI Taxonomy" id="479676"/>
    <lineage>
        <taxon>Eukaryota</taxon>
        <taxon>Viridiplantae</taxon>
        <taxon>Streptophyta</taxon>
        <taxon>Embryophyta</taxon>
        <taxon>Tracheophyta</taxon>
        <taxon>Spermatophyta</taxon>
        <taxon>Magnoliopsida</taxon>
        <taxon>eudicotyledons</taxon>
        <taxon>Gunneridae</taxon>
        <taxon>Pentapetalae</taxon>
        <taxon>asterids</taxon>
        <taxon>Ericales</taxon>
        <taxon>Ericaceae</taxon>
        <taxon>Ericoideae</taxon>
        <taxon>Rhodoreae</taxon>
        <taxon>Rhododendron</taxon>
    </lineage>
</organism>
<dbReference type="PANTHER" id="PTHR31639">
    <property type="entry name" value="F-BOX PROTEIN-LIKE"/>
    <property type="match status" value="1"/>
</dbReference>
<comment type="caution">
    <text evidence="2">The sequence shown here is derived from an EMBL/GenBank/DDBJ whole genome shotgun (WGS) entry which is preliminary data.</text>
</comment>
<evidence type="ECO:0000313" key="3">
    <source>
        <dbReference type="Proteomes" id="UP000823749"/>
    </source>
</evidence>
<dbReference type="InterPro" id="IPR036047">
    <property type="entry name" value="F-box-like_dom_sf"/>
</dbReference>
<dbReference type="Proteomes" id="UP000823749">
    <property type="component" value="Chromosome 9"/>
</dbReference>
<dbReference type="Gene3D" id="1.20.1280.50">
    <property type="match status" value="1"/>
</dbReference>
<dbReference type="PANTHER" id="PTHR31639:SF237">
    <property type="entry name" value="F-BOX DOMAIN-CONTAINING PROTEIN"/>
    <property type="match status" value="1"/>
</dbReference>
<keyword evidence="3" id="KW-1185">Reference proteome</keyword>
<dbReference type="Pfam" id="PF00646">
    <property type="entry name" value="F-box"/>
    <property type="match status" value="1"/>
</dbReference>
<evidence type="ECO:0000259" key="1">
    <source>
        <dbReference type="PROSITE" id="PS50181"/>
    </source>
</evidence>
<proteinExistence type="predicted"/>
<dbReference type="PROSITE" id="PS50181">
    <property type="entry name" value="FBOX"/>
    <property type="match status" value="1"/>
</dbReference>
<name>A0AAV6IZC0_9ERIC</name>
<dbReference type="SUPFAM" id="SSF81383">
    <property type="entry name" value="F-box domain"/>
    <property type="match status" value="1"/>
</dbReference>
<protein>
    <recommendedName>
        <fullName evidence="1">F-box domain-containing protein</fullName>
    </recommendedName>
</protein>
<dbReference type="EMBL" id="JACTNZ010000009">
    <property type="protein sequence ID" value="KAG5532604.1"/>
    <property type="molecule type" value="Genomic_DNA"/>
</dbReference>
<feature type="domain" description="F-box" evidence="1">
    <location>
        <begin position="84"/>
        <end position="137"/>
    </location>
</feature>